<name>A0A918JIN1_9ALTE</name>
<dbReference type="InterPro" id="IPR006665">
    <property type="entry name" value="OmpA-like"/>
</dbReference>
<feature type="signal peptide" evidence="6">
    <location>
        <begin position="1"/>
        <end position="20"/>
    </location>
</feature>
<dbReference type="PRINTS" id="PR01021">
    <property type="entry name" value="OMPADOMAIN"/>
</dbReference>
<keyword evidence="2 4" id="KW-0472">Membrane</keyword>
<keyword evidence="5" id="KW-0812">Transmembrane</keyword>
<dbReference type="InterPro" id="IPR006664">
    <property type="entry name" value="OMP_bac"/>
</dbReference>
<dbReference type="Pfam" id="PF00691">
    <property type="entry name" value="OmpA"/>
    <property type="match status" value="1"/>
</dbReference>
<evidence type="ECO:0000256" key="3">
    <source>
        <dbReference type="ARBA" id="ARBA00023237"/>
    </source>
</evidence>
<dbReference type="PROSITE" id="PS51123">
    <property type="entry name" value="OMPA_2"/>
    <property type="match status" value="1"/>
</dbReference>
<dbReference type="NCBIfam" id="TIGR03789">
    <property type="entry name" value="pdsO"/>
    <property type="match status" value="1"/>
</dbReference>
<dbReference type="Gene3D" id="3.30.1330.60">
    <property type="entry name" value="OmpA-like domain"/>
    <property type="match status" value="1"/>
</dbReference>
<evidence type="ECO:0000256" key="5">
    <source>
        <dbReference type="SAM" id="Phobius"/>
    </source>
</evidence>
<evidence type="ECO:0000256" key="6">
    <source>
        <dbReference type="SAM" id="SignalP"/>
    </source>
</evidence>
<comment type="subcellular location">
    <subcellularLocation>
        <location evidence="1">Cell outer membrane</location>
    </subcellularLocation>
</comment>
<keyword evidence="3" id="KW-0998">Cell outer membrane</keyword>
<feature type="domain" description="OmpA-like" evidence="7">
    <location>
        <begin position="108"/>
        <end position="223"/>
    </location>
</feature>
<evidence type="ECO:0000259" key="7">
    <source>
        <dbReference type="PROSITE" id="PS51123"/>
    </source>
</evidence>
<keyword evidence="6" id="KW-0732">Signal</keyword>
<dbReference type="InterPro" id="IPR036737">
    <property type="entry name" value="OmpA-like_sf"/>
</dbReference>
<dbReference type="InterPro" id="IPR022511">
    <property type="entry name" value="PdsO"/>
</dbReference>
<dbReference type="CDD" id="cd07185">
    <property type="entry name" value="OmpA_C-like"/>
    <property type="match status" value="1"/>
</dbReference>
<dbReference type="PANTHER" id="PTHR30329:SF21">
    <property type="entry name" value="LIPOPROTEIN YIAD-RELATED"/>
    <property type="match status" value="1"/>
</dbReference>
<accession>A0A918JIN1</accession>
<evidence type="ECO:0000313" key="8">
    <source>
        <dbReference type="EMBL" id="GGW83087.1"/>
    </source>
</evidence>
<gene>
    <name evidence="8" type="ORF">GCM10007391_15440</name>
</gene>
<keyword evidence="9" id="KW-1185">Reference proteome</keyword>
<keyword evidence="5" id="KW-1133">Transmembrane helix</keyword>
<protein>
    <recommendedName>
        <fullName evidence="7">OmpA-like domain-containing protein</fullName>
    </recommendedName>
</protein>
<evidence type="ECO:0000313" key="9">
    <source>
        <dbReference type="Proteomes" id="UP000631300"/>
    </source>
</evidence>
<dbReference type="InterPro" id="IPR050330">
    <property type="entry name" value="Bact_OuterMem_StrucFunc"/>
</dbReference>
<dbReference type="AlphaFoldDB" id="A0A918JIN1"/>
<dbReference type="SUPFAM" id="SSF103088">
    <property type="entry name" value="OmpA-like"/>
    <property type="match status" value="1"/>
</dbReference>
<reference evidence="8" key="2">
    <citation type="submission" date="2020-09" db="EMBL/GenBank/DDBJ databases">
        <authorList>
            <person name="Sun Q."/>
            <person name="Kim S."/>
        </authorList>
    </citation>
    <scope>NUCLEOTIDE SEQUENCE</scope>
    <source>
        <strain evidence="8">KCTC 22164</strain>
    </source>
</reference>
<evidence type="ECO:0000256" key="2">
    <source>
        <dbReference type="ARBA" id="ARBA00023136"/>
    </source>
</evidence>
<dbReference type="Proteomes" id="UP000631300">
    <property type="component" value="Unassembled WGS sequence"/>
</dbReference>
<sequence length="230" mass="25012">MIKSAATLAIIITLAAPVHAQDNEDDKSVFIGMGSGALLGTLVAGPAGGVIAGMFGAMIANDKVTDEKLEMAQAALQSSEDELFAMRDALHQMKEQARVTRVAYQEEPKERVLAIESSIQFKTASVNIESNYNQQLDLIADALTRHNQLQVRLTGHADNRGDEKFNEALSMQRALNVKRYLVEKGVSPKQILTVAVGERNSDGASYEETFFDRKVVLEVSGSGEVMTAKR</sequence>
<organism evidence="8 9">
    <name type="scientific">Alteromonas halophila</name>
    <dbReference type="NCBI Taxonomy" id="516698"/>
    <lineage>
        <taxon>Bacteria</taxon>
        <taxon>Pseudomonadati</taxon>
        <taxon>Pseudomonadota</taxon>
        <taxon>Gammaproteobacteria</taxon>
        <taxon>Alteromonadales</taxon>
        <taxon>Alteromonadaceae</taxon>
        <taxon>Alteromonas/Salinimonas group</taxon>
        <taxon>Alteromonas</taxon>
    </lineage>
</organism>
<evidence type="ECO:0000256" key="4">
    <source>
        <dbReference type="PROSITE-ProRule" id="PRU00473"/>
    </source>
</evidence>
<dbReference type="GO" id="GO:0009279">
    <property type="term" value="C:cell outer membrane"/>
    <property type="evidence" value="ECO:0007669"/>
    <property type="project" value="UniProtKB-SubCell"/>
</dbReference>
<comment type="caution">
    <text evidence="8">The sequence shown here is derived from an EMBL/GenBank/DDBJ whole genome shotgun (WGS) entry which is preliminary data.</text>
</comment>
<reference evidence="8" key="1">
    <citation type="journal article" date="2014" name="Int. J. Syst. Evol. Microbiol.">
        <title>Complete genome sequence of Corynebacterium casei LMG S-19264T (=DSM 44701T), isolated from a smear-ripened cheese.</title>
        <authorList>
            <consortium name="US DOE Joint Genome Institute (JGI-PGF)"/>
            <person name="Walter F."/>
            <person name="Albersmeier A."/>
            <person name="Kalinowski J."/>
            <person name="Ruckert C."/>
        </authorList>
    </citation>
    <scope>NUCLEOTIDE SEQUENCE</scope>
    <source>
        <strain evidence="8">KCTC 22164</strain>
    </source>
</reference>
<feature type="chain" id="PRO_5037609979" description="OmpA-like domain-containing protein" evidence="6">
    <location>
        <begin position="21"/>
        <end position="230"/>
    </location>
</feature>
<evidence type="ECO:0000256" key="1">
    <source>
        <dbReference type="ARBA" id="ARBA00004442"/>
    </source>
</evidence>
<dbReference type="EMBL" id="BMXP01000003">
    <property type="protein sequence ID" value="GGW83087.1"/>
    <property type="molecule type" value="Genomic_DNA"/>
</dbReference>
<dbReference type="PANTHER" id="PTHR30329">
    <property type="entry name" value="STATOR ELEMENT OF FLAGELLAR MOTOR COMPLEX"/>
    <property type="match status" value="1"/>
</dbReference>
<proteinExistence type="predicted"/>
<feature type="transmembrane region" description="Helical" evidence="5">
    <location>
        <begin position="36"/>
        <end position="60"/>
    </location>
</feature>
<dbReference type="RefSeq" id="WP_189405064.1">
    <property type="nucleotide sequence ID" value="NZ_BMXP01000003.1"/>
</dbReference>